<reference evidence="8 9" key="1">
    <citation type="submission" date="2019-03" db="EMBL/GenBank/DDBJ databases">
        <title>Deep-cultivation of Planctomycetes and their phenomic and genomic characterization uncovers novel biology.</title>
        <authorList>
            <person name="Wiegand S."/>
            <person name="Jogler M."/>
            <person name="Boedeker C."/>
            <person name="Pinto D."/>
            <person name="Vollmers J."/>
            <person name="Rivas-Marin E."/>
            <person name="Kohn T."/>
            <person name="Peeters S.H."/>
            <person name="Heuer A."/>
            <person name="Rast P."/>
            <person name="Oberbeckmann S."/>
            <person name="Bunk B."/>
            <person name="Jeske O."/>
            <person name="Meyerdierks A."/>
            <person name="Storesund J.E."/>
            <person name="Kallscheuer N."/>
            <person name="Luecker S."/>
            <person name="Lage O.M."/>
            <person name="Pohl T."/>
            <person name="Merkel B.J."/>
            <person name="Hornburger P."/>
            <person name="Mueller R.-W."/>
            <person name="Bruemmer F."/>
            <person name="Labrenz M."/>
            <person name="Spormann A.M."/>
            <person name="Op den Camp H."/>
            <person name="Overmann J."/>
            <person name="Amann R."/>
            <person name="Jetten M.S.M."/>
            <person name="Mascher T."/>
            <person name="Medema M.H."/>
            <person name="Devos D.P."/>
            <person name="Kaster A.-K."/>
            <person name="Ovreas L."/>
            <person name="Rohde M."/>
            <person name="Galperin M.Y."/>
            <person name="Jogler C."/>
        </authorList>
    </citation>
    <scope>NUCLEOTIDE SEQUENCE [LARGE SCALE GENOMIC DNA]</scope>
    <source>
        <strain evidence="8 9">Enr13</strain>
    </source>
</reference>
<dbReference type="SUPFAM" id="SSF53300">
    <property type="entry name" value="vWA-like"/>
    <property type="match status" value="1"/>
</dbReference>
<evidence type="ECO:0000256" key="5">
    <source>
        <dbReference type="ARBA" id="ARBA00022884"/>
    </source>
</evidence>
<sequence length="557" mass="60927">MVNKSLFSSITSVLPRATTVNEAGGPAYKFPAKHALAQLAATGTFGNVFYASAKDQLEQLRKLIDEVNDNEYLAKLAVYSRERAYMKDMPAALLVTLSTRDTTLMHKIFDRVADNGRVLRTVFQMVRSGQFGRKGLSSSLQRAFQRWLNEASTGKLLSASIGNDPSLRDVLRMARPTPQDDARRALFGWLTDKEVDKWAPATEADLPSAVQSLNAFRAADTAEAQALIAGDLQVRWDLLADTAKGPLVWKAIARQMGPQALRMNLNTLLRHDVFKNGNKPDNTMIDYVAGRIADPEAIRRSRQFPYQFLAAYLNAAEEVPHKIKSALHDAAEIACGNIPQLPAPVVIGLDTSGSMGCSVTGWQAQSRSSRGRASKMRCVDVAALFAAAILRRNPDSVVVPFDTRAYNLYGSGAKIDPSDSILSLSARLSKYGGGGTDVSLPLVEANKRYAKRAFAGIVLVSDNESWINSGRRYGYGQNGSTGVMTQWEKFKKTQRGHGIADPKLVCIDIAPYGNTQAPDRQDILNIGGFSDAVFNVVSSFLSADKNRFVREVESIEL</sequence>
<dbReference type="Pfam" id="PF25045">
    <property type="entry name" value="vWA_Ro60"/>
    <property type="match status" value="1"/>
</dbReference>
<dbReference type="GO" id="GO:1990904">
    <property type="term" value="C:ribonucleoprotein complex"/>
    <property type="evidence" value="ECO:0007669"/>
    <property type="project" value="UniProtKB-KW"/>
</dbReference>
<dbReference type="AlphaFoldDB" id="A0A518HIF3"/>
<evidence type="ECO:0000256" key="6">
    <source>
        <dbReference type="ARBA" id="ARBA00023274"/>
    </source>
</evidence>
<dbReference type="OrthoDB" id="208855at2"/>
<dbReference type="GO" id="GO:0005737">
    <property type="term" value="C:cytoplasm"/>
    <property type="evidence" value="ECO:0007669"/>
    <property type="project" value="UniProtKB-SubCell"/>
</dbReference>
<dbReference type="InterPro" id="IPR056800">
    <property type="entry name" value="vWA_Ro60"/>
</dbReference>
<feature type="domain" description="TROVE" evidence="7">
    <location>
        <begin position="19"/>
        <end position="343"/>
    </location>
</feature>
<dbReference type="Gene3D" id="3.40.50.410">
    <property type="entry name" value="von Willebrand factor, type A domain"/>
    <property type="match status" value="1"/>
</dbReference>
<evidence type="ECO:0000256" key="2">
    <source>
        <dbReference type="ARBA" id="ARBA00007814"/>
    </source>
</evidence>
<dbReference type="GO" id="GO:0003723">
    <property type="term" value="F:RNA binding"/>
    <property type="evidence" value="ECO:0007669"/>
    <property type="project" value="UniProtKB-KW"/>
</dbReference>
<dbReference type="KEGG" id="snep:Enr13x_04340"/>
<dbReference type="Pfam" id="PF05731">
    <property type="entry name" value="TROVE"/>
    <property type="match status" value="1"/>
</dbReference>
<gene>
    <name evidence="8" type="ORF">Enr13x_04340</name>
</gene>
<accession>A0A518HIF3</accession>
<dbReference type="InterPro" id="IPR036465">
    <property type="entry name" value="vWFA_dom_sf"/>
</dbReference>
<dbReference type="InterPro" id="IPR037214">
    <property type="entry name" value="TROVE_dom_sf"/>
</dbReference>
<dbReference type="EMBL" id="CP037423">
    <property type="protein sequence ID" value="QDV40628.1"/>
    <property type="molecule type" value="Genomic_DNA"/>
</dbReference>
<organism evidence="8 9">
    <name type="scientific">Stieleria neptunia</name>
    <dbReference type="NCBI Taxonomy" id="2527979"/>
    <lineage>
        <taxon>Bacteria</taxon>
        <taxon>Pseudomonadati</taxon>
        <taxon>Planctomycetota</taxon>
        <taxon>Planctomycetia</taxon>
        <taxon>Pirellulales</taxon>
        <taxon>Pirellulaceae</taxon>
        <taxon>Stieleria</taxon>
    </lineage>
</organism>
<keyword evidence="6" id="KW-0687">Ribonucleoprotein</keyword>
<evidence type="ECO:0000313" key="8">
    <source>
        <dbReference type="EMBL" id="QDV40628.1"/>
    </source>
</evidence>
<dbReference type="InterPro" id="IPR008858">
    <property type="entry name" value="TROVE_dom"/>
</dbReference>
<dbReference type="PANTHER" id="PTHR14202:SF0">
    <property type="entry name" value="RNA-BINDING PROTEIN RO60"/>
    <property type="match status" value="1"/>
</dbReference>
<evidence type="ECO:0000256" key="1">
    <source>
        <dbReference type="ARBA" id="ARBA00004496"/>
    </source>
</evidence>
<proteinExistence type="inferred from homology"/>
<dbReference type="RefSeq" id="WP_145384472.1">
    <property type="nucleotide sequence ID" value="NZ_CP037423.1"/>
</dbReference>
<comment type="similarity">
    <text evidence="2">Belongs to the Ro 60 kDa family.</text>
</comment>
<evidence type="ECO:0000313" key="9">
    <source>
        <dbReference type="Proteomes" id="UP000319004"/>
    </source>
</evidence>
<dbReference type="GO" id="GO:0046872">
    <property type="term" value="F:metal ion binding"/>
    <property type="evidence" value="ECO:0007669"/>
    <property type="project" value="UniProtKB-KW"/>
</dbReference>
<evidence type="ECO:0000256" key="3">
    <source>
        <dbReference type="ARBA" id="ARBA00022490"/>
    </source>
</evidence>
<dbReference type="PROSITE" id="PS50988">
    <property type="entry name" value="TROVE"/>
    <property type="match status" value="1"/>
</dbReference>
<dbReference type="PANTHER" id="PTHR14202">
    <property type="entry name" value="60 KDA RIBONUCLEOPROTEIN SSA/RO"/>
    <property type="match status" value="1"/>
</dbReference>
<keyword evidence="9" id="KW-1185">Reference proteome</keyword>
<dbReference type="InterPro" id="IPR040322">
    <property type="entry name" value="TROVE2"/>
</dbReference>
<protein>
    <recommendedName>
        <fullName evidence="7">TROVE domain-containing protein</fullName>
    </recommendedName>
</protein>
<evidence type="ECO:0000259" key="7">
    <source>
        <dbReference type="PROSITE" id="PS50988"/>
    </source>
</evidence>
<evidence type="ECO:0000256" key="4">
    <source>
        <dbReference type="ARBA" id="ARBA00022723"/>
    </source>
</evidence>
<dbReference type="SUPFAM" id="SSF140864">
    <property type="entry name" value="TROVE domain-like"/>
    <property type="match status" value="1"/>
</dbReference>
<dbReference type="Proteomes" id="UP000319004">
    <property type="component" value="Chromosome"/>
</dbReference>
<keyword evidence="4" id="KW-0479">Metal-binding</keyword>
<keyword evidence="5" id="KW-0694">RNA-binding</keyword>
<keyword evidence="3" id="KW-0963">Cytoplasm</keyword>
<name>A0A518HIF3_9BACT</name>
<comment type="subcellular location">
    <subcellularLocation>
        <location evidence="1">Cytoplasm</location>
    </subcellularLocation>
</comment>